<feature type="transmembrane region" description="Helical" evidence="1">
    <location>
        <begin position="140"/>
        <end position="158"/>
    </location>
</feature>
<accession>A0A1H4P6L4</accession>
<evidence type="ECO:0000313" key="2">
    <source>
        <dbReference type="EMBL" id="SEC03106.1"/>
    </source>
</evidence>
<dbReference type="Proteomes" id="UP000199183">
    <property type="component" value="Unassembled WGS sequence"/>
</dbReference>
<feature type="transmembrane region" description="Helical" evidence="1">
    <location>
        <begin position="21"/>
        <end position="45"/>
    </location>
</feature>
<feature type="transmembrane region" description="Helical" evidence="1">
    <location>
        <begin position="170"/>
        <end position="190"/>
    </location>
</feature>
<evidence type="ECO:0000313" key="3">
    <source>
        <dbReference type="Proteomes" id="UP000199183"/>
    </source>
</evidence>
<keyword evidence="3" id="KW-1185">Reference proteome</keyword>
<keyword evidence="1" id="KW-0812">Transmembrane</keyword>
<evidence type="ECO:0000256" key="1">
    <source>
        <dbReference type="SAM" id="Phobius"/>
    </source>
</evidence>
<keyword evidence="1" id="KW-1133">Transmembrane helix</keyword>
<proteinExistence type="predicted"/>
<feature type="transmembrane region" description="Helical" evidence="1">
    <location>
        <begin position="90"/>
        <end position="109"/>
    </location>
</feature>
<sequence>MSKSHLTERTRLAGLKATSQAALGTARFGIGPGLAGALIAVHSFARFLLRINDYPLAPINSIAWVLFALVLVYAVPTIRARGYHVSTLKYWSVIASLFVVVIIDVAAVWGHSAQGVYPTAAVAVGGVLVAVVSVRAARDVLICSGVLAIALAAATLSSDRDRSAAIGADIVTIALATVTPIIAALTIGTYRRLSQLALDRVMIQGTVTAPVYGPGLLASERLASLDHEVEQLFEDVASGREPLPLNQDKARRAAELATELRSHLIAGRQNTWLYHAVTESDTLNDVVTIEDPHSSAALLRTDQRDGLLSALWFLVQGADAGAHQTSVKFGDPYTVRRVSGPQRRVLVEIHVDGIVRHRIEPLAWTALRNVGAVVDTQTPTGTRLAVQCVVDVPHDAGDH</sequence>
<reference evidence="2 3" key="1">
    <citation type="submission" date="2016-10" db="EMBL/GenBank/DDBJ databases">
        <authorList>
            <person name="de Groot N.N."/>
        </authorList>
    </citation>
    <scope>NUCLEOTIDE SEQUENCE [LARGE SCALE GENOMIC DNA]</scope>
    <source>
        <strain evidence="2 3">DSM 21799</strain>
    </source>
</reference>
<feature type="transmembrane region" description="Helical" evidence="1">
    <location>
        <begin position="115"/>
        <end position="133"/>
    </location>
</feature>
<protein>
    <submittedName>
        <fullName evidence="2">Uncharacterized protein</fullName>
    </submittedName>
</protein>
<feature type="transmembrane region" description="Helical" evidence="1">
    <location>
        <begin position="57"/>
        <end position="78"/>
    </location>
</feature>
<organism evidence="2 3">
    <name type="scientific">Paramicrobacterium humi</name>
    <dbReference type="NCBI Taxonomy" id="640635"/>
    <lineage>
        <taxon>Bacteria</taxon>
        <taxon>Bacillati</taxon>
        <taxon>Actinomycetota</taxon>
        <taxon>Actinomycetes</taxon>
        <taxon>Micrococcales</taxon>
        <taxon>Microbacteriaceae</taxon>
        <taxon>Paramicrobacterium</taxon>
    </lineage>
</organism>
<dbReference type="AlphaFoldDB" id="A0A1H4P6L4"/>
<keyword evidence="1" id="KW-0472">Membrane</keyword>
<dbReference type="EMBL" id="FNRY01000001">
    <property type="protein sequence ID" value="SEC03106.1"/>
    <property type="molecule type" value="Genomic_DNA"/>
</dbReference>
<name>A0A1H4P6L4_9MICO</name>
<dbReference type="STRING" id="640635.SAMN04489806_2413"/>
<gene>
    <name evidence="2" type="ORF">SAMN04489806_2413</name>
</gene>
<dbReference type="OrthoDB" id="5124978at2"/>
<dbReference type="RefSeq" id="WP_091184587.1">
    <property type="nucleotide sequence ID" value="NZ_FNRY01000001.1"/>
</dbReference>